<protein>
    <recommendedName>
        <fullName evidence="3">DUF4265 domain-containing protein</fullName>
    </recommendedName>
</protein>
<dbReference type="InterPro" id="IPR025361">
    <property type="entry name" value="DUF4265"/>
</dbReference>
<sequence length="167" mass="18183">MTSPAPDRNRPIGERHVKVWFRFTPREGWLPYDREGLWGVTVGPDTARICNVPFLQDGVAEGDVVRFLTDAHGAHWAAERVEPSGNCTVRVLPVPTGPLGRSAQAVHDRLAPFGLGGETFSPELPLVALTVPADADLPAIKATLLRGQAEGWWHFEAACVTDAWRAA</sequence>
<reference evidence="1 2" key="1">
    <citation type="submission" date="2016-06" db="EMBL/GenBank/DDBJ databases">
        <authorList>
            <person name="Kjaerup R.B."/>
            <person name="Dalgaard T.S."/>
            <person name="Juul-Madsen H.R."/>
        </authorList>
    </citation>
    <scope>NUCLEOTIDE SEQUENCE [LARGE SCALE GENOMIC DNA]</scope>
    <source>
        <strain evidence="1 2">DSM 43904</strain>
    </source>
</reference>
<keyword evidence="2" id="KW-1185">Reference proteome</keyword>
<dbReference type="AlphaFoldDB" id="A0A1C5IEF4"/>
<evidence type="ECO:0000313" key="2">
    <source>
        <dbReference type="Proteomes" id="UP000198217"/>
    </source>
</evidence>
<name>A0A1C5IEF4_9ACTN</name>
<evidence type="ECO:0000313" key="1">
    <source>
        <dbReference type="EMBL" id="SCG56166.1"/>
    </source>
</evidence>
<proteinExistence type="predicted"/>
<accession>A0A1C5IEF4</accession>
<evidence type="ECO:0008006" key="3">
    <source>
        <dbReference type="Google" id="ProtNLM"/>
    </source>
</evidence>
<dbReference type="Pfam" id="PF14085">
    <property type="entry name" value="DUF4265"/>
    <property type="match status" value="1"/>
</dbReference>
<gene>
    <name evidence="1" type="ORF">GA0070609_3130</name>
</gene>
<dbReference type="Proteomes" id="UP000198217">
    <property type="component" value="Chromosome I"/>
</dbReference>
<organism evidence="1 2">
    <name type="scientific">Micromonospora echinaurantiaca</name>
    <dbReference type="NCBI Taxonomy" id="47857"/>
    <lineage>
        <taxon>Bacteria</taxon>
        <taxon>Bacillati</taxon>
        <taxon>Actinomycetota</taxon>
        <taxon>Actinomycetes</taxon>
        <taxon>Micromonosporales</taxon>
        <taxon>Micromonosporaceae</taxon>
        <taxon>Micromonospora</taxon>
    </lineage>
</organism>
<dbReference type="EMBL" id="LT607750">
    <property type="protein sequence ID" value="SCG56166.1"/>
    <property type="molecule type" value="Genomic_DNA"/>
</dbReference>
<dbReference type="RefSeq" id="WP_088997755.1">
    <property type="nucleotide sequence ID" value="NZ_LT607750.1"/>
</dbReference>